<accession>A0A517T8W5</accession>
<evidence type="ECO:0000313" key="4">
    <source>
        <dbReference type="Proteomes" id="UP000319976"/>
    </source>
</evidence>
<name>A0A517T8W5_9PLAN</name>
<feature type="compositionally biased region" description="Acidic residues" evidence="1">
    <location>
        <begin position="190"/>
        <end position="201"/>
    </location>
</feature>
<evidence type="ECO:0000313" key="3">
    <source>
        <dbReference type="EMBL" id="QDT64798.1"/>
    </source>
</evidence>
<feature type="compositionally biased region" description="Basic and acidic residues" evidence="1">
    <location>
        <begin position="225"/>
        <end position="251"/>
    </location>
</feature>
<evidence type="ECO:0000256" key="1">
    <source>
        <dbReference type="SAM" id="MobiDB-lite"/>
    </source>
</evidence>
<dbReference type="Proteomes" id="UP000319976">
    <property type="component" value="Chromosome"/>
</dbReference>
<dbReference type="AlphaFoldDB" id="A0A517T8W5"/>
<dbReference type="KEGG" id="chya:V22_20410"/>
<feature type="chain" id="PRO_5021804396" evidence="2">
    <location>
        <begin position="26"/>
        <end position="335"/>
    </location>
</feature>
<evidence type="ECO:0000256" key="2">
    <source>
        <dbReference type="SAM" id="SignalP"/>
    </source>
</evidence>
<feature type="signal peptide" evidence="2">
    <location>
        <begin position="1"/>
        <end position="25"/>
    </location>
</feature>
<reference evidence="3 4" key="1">
    <citation type="submission" date="2019-02" db="EMBL/GenBank/DDBJ databases">
        <title>Deep-cultivation of Planctomycetes and their phenomic and genomic characterization uncovers novel biology.</title>
        <authorList>
            <person name="Wiegand S."/>
            <person name="Jogler M."/>
            <person name="Boedeker C."/>
            <person name="Pinto D."/>
            <person name="Vollmers J."/>
            <person name="Rivas-Marin E."/>
            <person name="Kohn T."/>
            <person name="Peeters S.H."/>
            <person name="Heuer A."/>
            <person name="Rast P."/>
            <person name="Oberbeckmann S."/>
            <person name="Bunk B."/>
            <person name="Jeske O."/>
            <person name="Meyerdierks A."/>
            <person name="Storesund J.E."/>
            <person name="Kallscheuer N."/>
            <person name="Luecker S."/>
            <person name="Lage O.M."/>
            <person name="Pohl T."/>
            <person name="Merkel B.J."/>
            <person name="Hornburger P."/>
            <person name="Mueller R.-W."/>
            <person name="Bruemmer F."/>
            <person name="Labrenz M."/>
            <person name="Spormann A.M."/>
            <person name="Op den Camp H."/>
            <person name="Overmann J."/>
            <person name="Amann R."/>
            <person name="Jetten M.S.M."/>
            <person name="Mascher T."/>
            <person name="Medema M.H."/>
            <person name="Devos D.P."/>
            <person name="Kaster A.-K."/>
            <person name="Ovreas L."/>
            <person name="Rohde M."/>
            <person name="Galperin M.Y."/>
            <person name="Jogler C."/>
        </authorList>
    </citation>
    <scope>NUCLEOTIDE SEQUENCE [LARGE SCALE GENOMIC DNA]</scope>
    <source>
        <strain evidence="3 4">V22</strain>
    </source>
</reference>
<feature type="region of interest" description="Disordered" evidence="1">
    <location>
        <begin position="168"/>
        <end position="312"/>
    </location>
</feature>
<keyword evidence="2" id="KW-0732">Signal</keyword>
<proteinExistence type="predicted"/>
<protein>
    <submittedName>
        <fullName evidence="3">Uncharacterized protein</fullName>
    </submittedName>
</protein>
<dbReference type="RefSeq" id="WP_197440063.1">
    <property type="nucleotide sequence ID" value="NZ_CP036316.1"/>
</dbReference>
<sequence length="335" mass="35488" precursor="true">MLSHTRLVTALSALLLVGSADVASAQYYSAFPSFVRPSVSYSAYYSPISAGCCGVNTSYYMGSSFGSYNYGSFNYGGCGIGCSTGCSSCSRYGSFYGPSLASFSSCGCGISGCSGGCGYGGCGMSSCGYGCGCSTGCGYGGCGVGGCSSGNCSSGDCTLRKNPQDYDAEDLEPVADPNVSQPAPRRTFDSEDDMLTPDDDNFAPARRPTPEDSFPPRNEPADDGFESRPDFGDPEIRDSFKPIPQREKAPTELDLSTEPTLPENPDTDPSNTAPALDPDMALWKKPLDTRPERGPSVLRTVRQERRSRFGAPRLTATRPWELDSTRPDGVILAQR</sequence>
<dbReference type="EMBL" id="CP036316">
    <property type="protein sequence ID" value="QDT64798.1"/>
    <property type="molecule type" value="Genomic_DNA"/>
</dbReference>
<organism evidence="3 4">
    <name type="scientific">Calycomorphotria hydatis</name>
    <dbReference type="NCBI Taxonomy" id="2528027"/>
    <lineage>
        <taxon>Bacteria</taxon>
        <taxon>Pseudomonadati</taxon>
        <taxon>Planctomycetota</taxon>
        <taxon>Planctomycetia</taxon>
        <taxon>Planctomycetales</taxon>
        <taxon>Planctomycetaceae</taxon>
        <taxon>Calycomorphotria</taxon>
    </lineage>
</organism>
<gene>
    <name evidence="3" type="ORF">V22_20410</name>
</gene>
<keyword evidence="4" id="KW-1185">Reference proteome</keyword>